<evidence type="ECO:0000313" key="4">
    <source>
        <dbReference type="Proteomes" id="UP001597151"/>
    </source>
</evidence>
<accession>A0ABW3T7P4</accession>
<keyword evidence="4" id="KW-1185">Reference proteome</keyword>
<gene>
    <name evidence="3" type="ORF">ACFQ3C_00055</name>
</gene>
<dbReference type="PRINTS" id="PR00080">
    <property type="entry name" value="SDRFAMILY"/>
</dbReference>
<evidence type="ECO:0000256" key="1">
    <source>
        <dbReference type="ARBA" id="ARBA00006484"/>
    </source>
</evidence>
<organism evidence="3 4">
    <name type="scientific">Seohaeicola saemankumensis</name>
    <dbReference type="NCBI Taxonomy" id="481181"/>
    <lineage>
        <taxon>Bacteria</taxon>
        <taxon>Pseudomonadati</taxon>
        <taxon>Pseudomonadota</taxon>
        <taxon>Alphaproteobacteria</taxon>
        <taxon>Rhodobacterales</taxon>
        <taxon>Roseobacteraceae</taxon>
        <taxon>Seohaeicola</taxon>
    </lineage>
</organism>
<dbReference type="InterPro" id="IPR020904">
    <property type="entry name" value="Sc_DH/Rdtase_CS"/>
</dbReference>
<dbReference type="Pfam" id="PF13561">
    <property type="entry name" value="adh_short_C2"/>
    <property type="match status" value="1"/>
</dbReference>
<dbReference type="PROSITE" id="PS00061">
    <property type="entry name" value="ADH_SHORT"/>
    <property type="match status" value="1"/>
</dbReference>
<evidence type="ECO:0000313" key="3">
    <source>
        <dbReference type="EMBL" id="MFD1193058.1"/>
    </source>
</evidence>
<comment type="similarity">
    <text evidence="1">Belongs to the short-chain dehydrogenases/reductases (SDR) family.</text>
</comment>
<dbReference type="EC" id="1.1.1.-" evidence="3"/>
<dbReference type="EMBL" id="JBHTKR010000001">
    <property type="protein sequence ID" value="MFD1193058.1"/>
    <property type="molecule type" value="Genomic_DNA"/>
</dbReference>
<dbReference type="InterPro" id="IPR036291">
    <property type="entry name" value="NAD(P)-bd_dom_sf"/>
</dbReference>
<dbReference type="Gene3D" id="3.40.50.720">
    <property type="entry name" value="NAD(P)-binding Rossmann-like Domain"/>
    <property type="match status" value="1"/>
</dbReference>
<evidence type="ECO:0000256" key="2">
    <source>
        <dbReference type="ARBA" id="ARBA00023002"/>
    </source>
</evidence>
<dbReference type="PANTHER" id="PTHR24321">
    <property type="entry name" value="DEHYDROGENASES, SHORT CHAIN"/>
    <property type="match status" value="1"/>
</dbReference>
<dbReference type="Proteomes" id="UP001597151">
    <property type="component" value="Unassembled WGS sequence"/>
</dbReference>
<protein>
    <submittedName>
        <fullName evidence="3">SDR family NAD(P)-dependent oxidoreductase</fullName>
        <ecNumber evidence="3">1.1.1.-</ecNumber>
    </submittedName>
</protein>
<dbReference type="RefSeq" id="WP_380787954.1">
    <property type="nucleotide sequence ID" value="NZ_JBHTKR010000001.1"/>
</dbReference>
<dbReference type="PANTHER" id="PTHR24321:SF8">
    <property type="entry name" value="ESTRADIOL 17-BETA-DEHYDROGENASE 8-RELATED"/>
    <property type="match status" value="1"/>
</dbReference>
<keyword evidence="2 3" id="KW-0560">Oxidoreductase</keyword>
<sequence>MKRLDSKVAVITGGAGDIGKAAGRRFLAEGASVMLVDLDAVALAAVCKELDSDKVRYLAADVTLAADNRAMIAEATRCFGGVDIFLANAGIEGTVAPIATCDEAVFDQVINVNVKGPFLGLKAAIPALIARGGGSIVISSSVAGMRGSANVAPYSTSKHAVIGLMKSAAKELAAHNIRVNTVNPAPVETRMMRSLEEGLAPGSADQVKAAMVANIPLGRYATPDEIANVMLFLVSDEAAFVTGSVYMVDGGMLA</sequence>
<dbReference type="CDD" id="cd05233">
    <property type="entry name" value="SDR_c"/>
    <property type="match status" value="1"/>
</dbReference>
<dbReference type="NCBIfam" id="NF005559">
    <property type="entry name" value="PRK07231.1"/>
    <property type="match status" value="1"/>
</dbReference>
<dbReference type="PRINTS" id="PR00081">
    <property type="entry name" value="GDHRDH"/>
</dbReference>
<dbReference type="GO" id="GO:0016491">
    <property type="term" value="F:oxidoreductase activity"/>
    <property type="evidence" value="ECO:0007669"/>
    <property type="project" value="UniProtKB-KW"/>
</dbReference>
<name>A0ABW3T7P4_9RHOB</name>
<dbReference type="InterPro" id="IPR002347">
    <property type="entry name" value="SDR_fam"/>
</dbReference>
<dbReference type="SUPFAM" id="SSF51735">
    <property type="entry name" value="NAD(P)-binding Rossmann-fold domains"/>
    <property type="match status" value="1"/>
</dbReference>
<proteinExistence type="inferred from homology"/>
<reference evidence="4" key="1">
    <citation type="journal article" date="2019" name="Int. J. Syst. Evol. Microbiol.">
        <title>The Global Catalogue of Microorganisms (GCM) 10K type strain sequencing project: providing services to taxonomists for standard genome sequencing and annotation.</title>
        <authorList>
            <consortium name="The Broad Institute Genomics Platform"/>
            <consortium name="The Broad Institute Genome Sequencing Center for Infectious Disease"/>
            <person name="Wu L."/>
            <person name="Ma J."/>
        </authorList>
    </citation>
    <scope>NUCLEOTIDE SEQUENCE [LARGE SCALE GENOMIC DNA]</scope>
    <source>
        <strain evidence="4">CCUG 55328</strain>
    </source>
</reference>
<comment type="caution">
    <text evidence="3">The sequence shown here is derived from an EMBL/GenBank/DDBJ whole genome shotgun (WGS) entry which is preliminary data.</text>
</comment>